<dbReference type="FunFam" id="1.20.1280.290:FF:000004">
    <property type="entry name" value="Sugar transporter SWEET"/>
    <property type="match status" value="1"/>
</dbReference>
<feature type="transmembrane region" description="Helical" evidence="13">
    <location>
        <begin position="6"/>
        <end position="29"/>
    </location>
</feature>
<evidence type="ECO:0000256" key="6">
    <source>
        <dbReference type="ARBA" id="ARBA00022475"/>
    </source>
</evidence>
<keyword evidence="6" id="KW-1003">Cell membrane</keyword>
<dbReference type="InterPro" id="IPR004316">
    <property type="entry name" value="SWEET_rpt"/>
</dbReference>
<evidence type="ECO:0000256" key="10">
    <source>
        <dbReference type="ARBA" id="ARBA00022989"/>
    </source>
</evidence>
<comment type="caution">
    <text evidence="14">The sequence shown here is derived from an EMBL/GenBank/DDBJ whole genome shotgun (WGS) entry which is preliminary data.</text>
</comment>
<evidence type="ECO:0000313" key="14">
    <source>
        <dbReference type="EMBL" id="KAG6949938.1"/>
    </source>
</evidence>
<evidence type="ECO:0000256" key="8">
    <source>
        <dbReference type="ARBA" id="ARBA00022692"/>
    </source>
</evidence>
<feature type="transmembrane region" description="Helical" evidence="13">
    <location>
        <begin position="73"/>
        <end position="89"/>
    </location>
</feature>
<keyword evidence="12 13" id="KW-0472">Membrane</keyword>
<evidence type="ECO:0000256" key="11">
    <source>
        <dbReference type="ARBA" id="ARBA00023034"/>
    </source>
</evidence>
<keyword evidence="10 13" id="KW-1133">Transmembrane helix</keyword>
<evidence type="ECO:0000256" key="3">
    <source>
        <dbReference type="ARBA" id="ARBA00007809"/>
    </source>
</evidence>
<accession>A0A8J5MDZ5</accession>
<dbReference type="PANTHER" id="PTHR10791:SF30">
    <property type="entry name" value="SUGAR TRANSPORTER SWEET1"/>
    <property type="match status" value="1"/>
</dbReference>
<dbReference type="AlphaFoldDB" id="A0A8J5MDZ5"/>
<dbReference type="GO" id="GO:0051119">
    <property type="term" value="F:sugar transmembrane transporter activity"/>
    <property type="evidence" value="ECO:0007669"/>
    <property type="project" value="InterPro"/>
</dbReference>
<feature type="transmembrane region" description="Helical" evidence="13">
    <location>
        <begin position="267"/>
        <end position="287"/>
    </location>
</feature>
<comment type="similarity">
    <text evidence="3">Belongs to the SWEET sugar transporter family.</text>
</comment>
<feature type="transmembrane region" description="Helical" evidence="13">
    <location>
        <begin position="392"/>
        <end position="412"/>
    </location>
</feature>
<dbReference type="EMBL" id="JAENGY010001367">
    <property type="protein sequence ID" value="KAG6949938.1"/>
    <property type="molecule type" value="Genomic_DNA"/>
</dbReference>
<gene>
    <name evidence="14" type="ORF">JG688_00014414</name>
</gene>
<keyword evidence="15" id="KW-1185">Reference proteome</keyword>
<feature type="transmembrane region" description="Helical" evidence="13">
    <location>
        <begin position="101"/>
        <end position="123"/>
    </location>
</feature>
<evidence type="ECO:0000256" key="1">
    <source>
        <dbReference type="ARBA" id="ARBA00004651"/>
    </source>
</evidence>
<evidence type="ECO:0000256" key="13">
    <source>
        <dbReference type="SAM" id="Phobius"/>
    </source>
</evidence>
<evidence type="ECO:0000313" key="15">
    <source>
        <dbReference type="Proteomes" id="UP000709295"/>
    </source>
</evidence>
<keyword evidence="9" id="KW-0677">Repeat</keyword>
<evidence type="ECO:0000256" key="5">
    <source>
        <dbReference type="ARBA" id="ARBA00022448"/>
    </source>
</evidence>
<dbReference type="GO" id="GO:0000139">
    <property type="term" value="C:Golgi membrane"/>
    <property type="evidence" value="ECO:0007669"/>
    <property type="project" value="UniProtKB-SubCell"/>
</dbReference>
<keyword evidence="7" id="KW-0762">Sugar transport</keyword>
<protein>
    <recommendedName>
        <fullName evidence="4">Sugar transporter SWEET1</fullName>
    </recommendedName>
</protein>
<dbReference type="InterPro" id="IPR047664">
    <property type="entry name" value="SWEET"/>
</dbReference>
<keyword evidence="5" id="KW-0813">Transport</keyword>
<dbReference type="FunFam" id="1.20.1280.290:FF:000007">
    <property type="entry name" value="Bidirectional sugar transporter SWEET7"/>
    <property type="match status" value="2"/>
</dbReference>
<feature type="transmembrane region" description="Helical" evidence="13">
    <location>
        <begin position="150"/>
        <end position="171"/>
    </location>
</feature>
<feature type="transmembrane region" description="Helical" evidence="13">
    <location>
        <begin position="418"/>
        <end position="440"/>
    </location>
</feature>
<dbReference type="Proteomes" id="UP000709295">
    <property type="component" value="Unassembled WGS sequence"/>
</dbReference>
<comment type="subcellular location">
    <subcellularLocation>
        <location evidence="1">Cell membrane</location>
        <topology evidence="1">Multi-pass membrane protein</topology>
    </subcellularLocation>
    <subcellularLocation>
        <location evidence="2">Golgi apparatus membrane</location>
        <topology evidence="2">Multi-pass membrane protein</topology>
    </subcellularLocation>
</comment>
<evidence type="ECO:0000256" key="12">
    <source>
        <dbReference type="ARBA" id="ARBA00023136"/>
    </source>
</evidence>
<evidence type="ECO:0000256" key="4">
    <source>
        <dbReference type="ARBA" id="ARBA00021741"/>
    </source>
</evidence>
<feature type="transmembrane region" description="Helical" evidence="13">
    <location>
        <begin position="360"/>
        <end position="380"/>
    </location>
</feature>
<name>A0A8J5MDZ5_9STRA</name>
<organism evidence="14 15">
    <name type="scientific">Phytophthora aleatoria</name>
    <dbReference type="NCBI Taxonomy" id="2496075"/>
    <lineage>
        <taxon>Eukaryota</taxon>
        <taxon>Sar</taxon>
        <taxon>Stramenopiles</taxon>
        <taxon>Oomycota</taxon>
        <taxon>Peronosporomycetes</taxon>
        <taxon>Peronosporales</taxon>
        <taxon>Peronosporaceae</taxon>
        <taxon>Phytophthora</taxon>
    </lineage>
</organism>
<evidence type="ECO:0000256" key="2">
    <source>
        <dbReference type="ARBA" id="ARBA00004653"/>
    </source>
</evidence>
<sequence>MSNWFSAVLNVAAAIAQVILSLSPAPDIYNVHRRRDVDEMAALPLVAMAVNNHVWMLYGYLTDNLFPLSATQAFSQFAAIIYSVIYFRWSSELKRKELVKLLSRAFALHCALSLYFVLGVVGVTDQTNPEVGTRFGYVGHVVKTKDSTSIPINLSVMLLISTLLWLGTGILDSDLFIAGINSVGRYLQHITRYLNVQTNDISAGLSVRRCHSTFHSLLLTTLSAFATMSIWVDILNVVTAVAQVILSLSLTPDLYNVHRRKSTGEMVALPLVAMAVNNHAWMLYGYLADNMFPIFATQAFSQTAALIYNIVFFRYTVPEKRNALYKLYSRAFAVHCAFSIYTILGVAGVTNQTKGQVGDWVGYAAIVINIWMYASPLGTLKHVIATKNAASIPINLSVMIFVSASLWLASGIVDDDFFVWGINAIGTMLSFIQIVVYYIFRPTQQQDEMKDGDLTVVIDNATTTATVESPAYKPMPSPVMTMKK</sequence>
<feature type="transmembrane region" description="Helical" evidence="13">
    <location>
        <begin position="293"/>
        <end position="315"/>
    </location>
</feature>
<keyword evidence="8 13" id="KW-0812">Transmembrane</keyword>
<proteinExistence type="inferred from homology"/>
<dbReference type="GO" id="GO:0005886">
    <property type="term" value="C:plasma membrane"/>
    <property type="evidence" value="ECO:0007669"/>
    <property type="project" value="UniProtKB-SubCell"/>
</dbReference>
<evidence type="ECO:0000256" key="9">
    <source>
        <dbReference type="ARBA" id="ARBA00022737"/>
    </source>
</evidence>
<dbReference type="Pfam" id="PF03083">
    <property type="entry name" value="MtN3_slv"/>
    <property type="match status" value="4"/>
</dbReference>
<reference evidence="14" key="1">
    <citation type="submission" date="2021-01" db="EMBL/GenBank/DDBJ databases">
        <title>Phytophthora aleatoria, a newly-described species from Pinus radiata is distinct from Phytophthora cactorum isolates based on comparative genomics.</title>
        <authorList>
            <person name="Mcdougal R."/>
            <person name="Panda P."/>
            <person name="Williams N."/>
            <person name="Studholme D.J."/>
        </authorList>
    </citation>
    <scope>NUCLEOTIDE SEQUENCE</scope>
    <source>
        <strain evidence="14">NZFS 4037</strain>
    </source>
</reference>
<feature type="transmembrane region" description="Helical" evidence="13">
    <location>
        <begin position="327"/>
        <end position="348"/>
    </location>
</feature>
<evidence type="ECO:0000256" key="7">
    <source>
        <dbReference type="ARBA" id="ARBA00022597"/>
    </source>
</evidence>
<keyword evidence="11" id="KW-0333">Golgi apparatus</keyword>
<dbReference type="PANTHER" id="PTHR10791">
    <property type="entry name" value="RAG1-ACTIVATING PROTEIN 1"/>
    <property type="match status" value="1"/>
</dbReference>